<evidence type="ECO:0000313" key="1">
    <source>
        <dbReference type="EMBL" id="GAF76346.1"/>
    </source>
</evidence>
<gene>
    <name evidence="1" type="ORF">S01H1_05811</name>
</gene>
<protein>
    <submittedName>
        <fullName evidence="1">Uncharacterized protein</fullName>
    </submittedName>
</protein>
<organism evidence="1">
    <name type="scientific">marine sediment metagenome</name>
    <dbReference type="NCBI Taxonomy" id="412755"/>
    <lineage>
        <taxon>unclassified sequences</taxon>
        <taxon>metagenomes</taxon>
        <taxon>ecological metagenomes</taxon>
    </lineage>
</organism>
<accession>X0SMI3</accession>
<sequence>DGFIQDTRPDGTSYPAISFSQINKPVTQSVADLSQVNKTNFVSELSTTLVLKRGMRWFIDNKARFHHYVPSDTPEFVMKVGTSIAISPDTIGHIIHDNELNNETETKINFIIFKAGEDMNGLMIKSFSRAQFSGIPETKESLRNWLELARQMKFEDEVAGNITKDEFDKYNYPGGYPVTPAWDRQARSVANDSAYNTNFIEEAKLRGVEKAQSIFQKQANPRWTGKIQLRGEDFIVGDLIDFTDISKGLNSILLRINAVSHIISNQQGWETTLTVEEDEEEINIIT</sequence>
<comment type="caution">
    <text evidence="1">The sequence shown here is derived from an EMBL/GenBank/DDBJ whole genome shotgun (WGS) entry which is preliminary data.</text>
</comment>
<dbReference type="AlphaFoldDB" id="X0SMI3"/>
<proteinExistence type="predicted"/>
<reference evidence="1" key="1">
    <citation type="journal article" date="2014" name="Front. Microbiol.">
        <title>High frequency of phylogenetically diverse reductive dehalogenase-homologous genes in deep subseafloor sedimentary metagenomes.</title>
        <authorList>
            <person name="Kawai M."/>
            <person name="Futagami T."/>
            <person name="Toyoda A."/>
            <person name="Takaki Y."/>
            <person name="Nishi S."/>
            <person name="Hori S."/>
            <person name="Arai W."/>
            <person name="Tsubouchi T."/>
            <person name="Morono Y."/>
            <person name="Uchiyama I."/>
            <person name="Ito T."/>
            <person name="Fujiyama A."/>
            <person name="Inagaki F."/>
            <person name="Takami H."/>
        </authorList>
    </citation>
    <scope>NUCLEOTIDE SEQUENCE</scope>
    <source>
        <strain evidence="1">Expedition CK06-06</strain>
    </source>
</reference>
<feature type="non-terminal residue" evidence="1">
    <location>
        <position position="1"/>
    </location>
</feature>
<dbReference type="EMBL" id="BARS01003020">
    <property type="protein sequence ID" value="GAF76346.1"/>
    <property type="molecule type" value="Genomic_DNA"/>
</dbReference>
<name>X0SMI3_9ZZZZ</name>